<dbReference type="EMBL" id="KN824279">
    <property type="protein sequence ID" value="KIM32823.1"/>
    <property type="molecule type" value="Genomic_DNA"/>
</dbReference>
<dbReference type="SUPFAM" id="SSF53067">
    <property type="entry name" value="Actin-like ATPase domain"/>
    <property type="match status" value="2"/>
</dbReference>
<keyword evidence="3" id="KW-1185">Reference proteome</keyword>
<dbReference type="Gene3D" id="3.30.420.40">
    <property type="match status" value="3"/>
</dbReference>
<reference evidence="2 3" key="1">
    <citation type="submission" date="2014-04" db="EMBL/GenBank/DDBJ databases">
        <authorList>
            <consortium name="DOE Joint Genome Institute"/>
            <person name="Kuo A."/>
            <person name="Zuccaro A."/>
            <person name="Kohler A."/>
            <person name="Nagy L.G."/>
            <person name="Floudas D."/>
            <person name="Copeland A."/>
            <person name="Barry K.W."/>
            <person name="Cichocki N."/>
            <person name="Veneault-Fourrey C."/>
            <person name="LaButti K."/>
            <person name="Lindquist E.A."/>
            <person name="Lipzen A."/>
            <person name="Lundell T."/>
            <person name="Morin E."/>
            <person name="Murat C."/>
            <person name="Sun H."/>
            <person name="Tunlid A."/>
            <person name="Henrissat B."/>
            <person name="Grigoriev I.V."/>
            <person name="Hibbett D.S."/>
            <person name="Martin F."/>
            <person name="Nordberg H.P."/>
            <person name="Cantor M.N."/>
            <person name="Hua S.X."/>
        </authorList>
    </citation>
    <scope>NUCLEOTIDE SEQUENCE [LARGE SCALE GENOMIC DNA]</scope>
    <source>
        <strain evidence="2 3">MAFF 305830</strain>
    </source>
</reference>
<dbReference type="InterPro" id="IPR043129">
    <property type="entry name" value="ATPase_NBD"/>
</dbReference>
<sequence length="496" mass="54470">MAFHESRVVIIETGRRVVRACLGLGEFLHVPSVEISARVGLRKHAASTSNGANGTAPDARVSDYLVGTTLDDALASGDAVEVYWPFADGKVGNWAQAEAIWKHILFQRLNIRRQLNECPVLLSLPAKLSRMTHMMLCRMFFERFNVAGFTFVERPLASLYAANLITGIVIDISQDETDIITCYESQLHHGSALSVPIGIRDCERHLAHLLRTNGSVLSAFSSHDASELDTLLLGLSRFLWQQGHVKIPIEGAEPEKKEEEGNLDIAAVLVSGKERALIEAAGIKKRAGQNKADKEREKEMATDIISVQFRDFPAITVGKERHRFCEPLFEPGVLSACSIPVQAVIQMDGLSLPTPPVPKDPDFMLPLQSAVHTVVKATPFSQRPTLYFGIVLTGQLANIHGLREAIKLRLAPFLCAERVQSETPVPGFQPNHAHPVTVPEYFAEFRDKGDLLSEFLGCGIVAKMAFGDSSGRYFVSKAEYGEKGPLSILDLTPTVL</sequence>
<accession>A0A0C2X3P4</accession>
<dbReference type="HOGENOM" id="CLU_030206_0_0_1"/>
<evidence type="ECO:0008006" key="4">
    <source>
        <dbReference type="Google" id="ProtNLM"/>
    </source>
</evidence>
<protein>
    <recommendedName>
        <fullName evidence="4">Actin-related protein</fullName>
    </recommendedName>
</protein>
<dbReference type="STRING" id="933852.A0A0C2X3P4"/>
<dbReference type="SMART" id="SM00268">
    <property type="entry name" value="ACTIN"/>
    <property type="match status" value="1"/>
</dbReference>
<name>A0A0C2X3P4_SERVB</name>
<evidence type="ECO:0000313" key="2">
    <source>
        <dbReference type="EMBL" id="KIM32823.1"/>
    </source>
</evidence>
<evidence type="ECO:0000256" key="1">
    <source>
        <dbReference type="RuleBase" id="RU000487"/>
    </source>
</evidence>
<evidence type="ECO:0000313" key="3">
    <source>
        <dbReference type="Proteomes" id="UP000054097"/>
    </source>
</evidence>
<organism evidence="2 3">
    <name type="scientific">Serendipita vermifera MAFF 305830</name>
    <dbReference type="NCBI Taxonomy" id="933852"/>
    <lineage>
        <taxon>Eukaryota</taxon>
        <taxon>Fungi</taxon>
        <taxon>Dikarya</taxon>
        <taxon>Basidiomycota</taxon>
        <taxon>Agaricomycotina</taxon>
        <taxon>Agaricomycetes</taxon>
        <taxon>Sebacinales</taxon>
        <taxon>Serendipitaceae</taxon>
        <taxon>Serendipita</taxon>
    </lineage>
</organism>
<gene>
    <name evidence="2" type="ORF">M408DRAFT_326551</name>
</gene>
<proteinExistence type="inferred from homology"/>
<reference evidence="3" key="2">
    <citation type="submission" date="2015-01" db="EMBL/GenBank/DDBJ databases">
        <title>Evolutionary Origins and Diversification of the Mycorrhizal Mutualists.</title>
        <authorList>
            <consortium name="DOE Joint Genome Institute"/>
            <consortium name="Mycorrhizal Genomics Consortium"/>
            <person name="Kohler A."/>
            <person name="Kuo A."/>
            <person name="Nagy L.G."/>
            <person name="Floudas D."/>
            <person name="Copeland A."/>
            <person name="Barry K.W."/>
            <person name="Cichocki N."/>
            <person name="Veneault-Fourrey C."/>
            <person name="LaButti K."/>
            <person name="Lindquist E.A."/>
            <person name="Lipzen A."/>
            <person name="Lundell T."/>
            <person name="Morin E."/>
            <person name="Murat C."/>
            <person name="Riley R."/>
            <person name="Ohm R."/>
            <person name="Sun H."/>
            <person name="Tunlid A."/>
            <person name="Henrissat B."/>
            <person name="Grigoriev I.V."/>
            <person name="Hibbett D.S."/>
            <person name="Martin F."/>
        </authorList>
    </citation>
    <scope>NUCLEOTIDE SEQUENCE [LARGE SCALE GENOMIC DNA]</scope>
    <source>
        <strain evidence="3">MAFF 305830</strain>
    </source>
</reference>
<dbReference type="AlphaFoldDB" id="A0A0C2X3P4"/>
<dbReference type="InterPro" id="IPR004000">
    <property type="entry name" value="Actin"/>
</dbReference>
<dbReference type="Proteomes" id="UP000054097">
    <property type="component" value="Unassembled WGS sequence"/>
</dbReference>
<dbReference type="Pfam" id="PF00022">
    <property type="entry name" value="Actin"/>
    <property type="match status" value="1"/>
</dbReference>
<comment type="similarity">
    <text evidence="1">Belongs to the actin family.</text>
</comment>
<dbReference type="OrthoDB" id="74201at2759"/>
<dbReference type="PANTHER" id="PTHR11937">
    <property type="entry name" value="ACTIN"/>
    <property type="match status" value="1"/>
</dbReference>